<evidence type="ECO:0000256" key="8">
    <source>
        <dbReference type="ARBA" id="ARBA00023136"/>
    </source>
</evidence>
<dbReference type="InterPro" id="IPR011009">
    <property type="entry name" value="Kinase-like_dom_sf"/>
</dbReference>
<organism evidence="11 12">
    <name type="scientific">Ambrosia artemisiifolia</name>
    <name type="common">Common ragweed</name>
    <dbReference type="NCBI Taxonomy" id="4212"/>
    <lineage>
        <taxon>Eukaryota</taxon>
        <taxon>Viridiplantae</taxon>
        <taxon>Streptophyta</taxon>
        <taxon>Embryophyta</taxon>
        <taxon>Tracheophyta</taxon>
        <taxon>Spermatophyta</taxon>
        <taxon>Magnoliopsida</taxon>
        <taxon>eudicotyledons</taxon>
        <taxon>Gunneridae</taxon>
        <taxon>Pentapetalae</taxon>
        <taxon>asterids</taxon>
        <taxon>campanulids</taxon>
        <taxon>Asterales</taxon>
        <taxon>Asteraceae</taxon>
        <taxon>Asteroideae</taxon>
        <taxon>Heliantheae alliance</taxon>
        <taxon>Heliantheae</taxon>
        <taxon>Ambrosia</taxon>
    </lineage>
</organism>
<dbReference type="FunFam" id="1.10.510.10:FF:000468">
    <property type="entry name" value="PTI1-like tyrosine-protein kinase 3"/>
    <property type="match status" value="1"/>
</dbReference>
<keyword evidence="5" id="KW-0547">Nucleotide-binding</keyword>
<dbReference type="InterPro" id="IPR044812">
    <property type="entry name" value="CERK1/LYK3-like"/>
</dbReference>
<gene>
    <name evidence="11" type="ORF">M8C21_028418</name>
</gene>
<dbReference type="Gene3D" id="1.10.510.10">
    <property type="entry name" value="Transferase(Phosphotransferase) domain 1"/>
    <property type="match status" value="1"/>
</dbReference>
<evidence type="ECO:0000256" key="5">
    <source>
        <dbReference type="ARBA" id="ARBA00022741"/>
    </source>
</evidence>
<dbReference type="Pfam" id="PF07714">
    <property type="entry name" value="PK_Tyr_Ser-Thr"/>
    <property type="match status" value="1"/>
</dbReference>
<evidence type="ECO:0000256" key="1">
    <source>
        <dbReference type="ARBA" id="ARBA00004162"/>
    </source>
</evidence>
<dbReference type="GO" id="GO:0005524">
    <property type="term" value="F:ATP binding"/>
    <property type="evidence" value="ECO:0007669"/>
    <property type="project" value="UniProtKB-KW"/>
</dbReference>
<protein>
    <recommendedName>
        <fullName evidence="10">Protein kinase domain-containing protein</fullName>
    </recommendedName>
</protein>
<keyword evidence="3" id="KW-0812">Transmembrane</keyword>
<dbReference type="InterPro" id="IPR008271">
    <property type="entry name" value="Ser/Thr_kinase_AS"/>
</dbReference>
<keyword evidence="6" id="KW-0067">ATP-binding</keyword>
<evidence type="ECO:0000313" key="12">
    <source>
        <dbReference type="Proteomes" id="UP001206925"/>
    </source>
</evidence>
<dbReference type="SMART" id="SM00220">
    <property type="entry name" value="S_TKc"/>
    <property type="match status" value="1"/>
</dbReference>
<dbReference type="SUPFAM" id="SSF56112">
    <property type="entry name" value="Protein kinase-like (PK-like)"/>
    <property type="match status" value="1"/>
</dbReference>
<reference evidence="11" key="1">
    <citation type="submission" date="2022-06" db="EMBL/GenBank/DDBJ databases">
        <title>Uncovering the hologenomic basis of an extraordinary plant invasion.</title>
        <authorList>
            <person name="Bieker V.C."/>
            <person name="Martin M.D."/>
            <person name="Gilbert T."/>
            <person name="Hodgins K."/>
            <person name="Battlay P."/>
            <person name="Petersen B."/>
            <person name="Wilson J."/>
        </authorList>
    </citation>
    <scope>NUCLEOTIDE SEQUENCE</scope>
    <source>
        <strain evidence="11">AA19_3_7</strain>
        <tissue evidence="11">Leaf</tissue>
    </source>
</reference>
<keyword evidence="8" id="KW-0472">Membrane</keyword>
<dbReference type="AlphaFoldDB" id="A0AAD5C1F8"/>
<proteinExistence type="predicted"/>
<keyword evidence="4" id="KW-0732">Signal</keyword>
<evidence type="ECO:0000256" key="3">
    <source>
        <dbReference type="ARBA" id="ARBA00022692"/>
    </source>
</evidence>
<evidence type="ECO:0000256" key="2">
    <source>
        <dbReference type="ARBA" id="ARBA00022475"/>
    </source>
</evidence>
<comment type="subcellular location">
    <subcellularLocation>
        <location evidence="1">Cell membrane</location>
        <topology evidence="1">Single-pass membrane protein</topology>
    </subcellularLocation>
</comment>
<evidence type="ECO:0000256" key="7">
    <source>
        <dbReference type="ARBA" id="ARBA00022989"/>
    </source>
</evidence>
<dbReference type="PANTHER" id="PTHR46204:SF27">
    <property type="entry name" value="PROTEIN KINASE DOMAIN-CONTAINING PROTEIN"/>
    <property type="match status" value="1"/>
</dbReference>
<dbReference type="PIRSF" id="PIRSF000654">
    <property type="entry name" value="Integrin-linked_kinase"/>
    <property type="match status" value="1"/>
</dbReference>
<evidence type="ECO:0000256" key="9">
    <source>
        <dbReference type="ARBA" id="ARBA00023157"/>
    </source>
</evidence>
<dbReference type="EMBL" id="JAMZMK010010267">
    <property type="protein sequence ID" value="KAI7732261.1"/>
    <property type="molecule type" value="Genomic_DNA"/>
</dbReference>
<dbReference type="InterPro" id="IPR000719">
    <property type="entry name" value="Prot_kinase_dom"/>
</dbReference>
<dbReference type="PROSITE" id="PS00108">
    <property type="entry name" value="PROTEIN_KINASE_ST"/>
    <property type="match status" value="1"/>
</dbReference>
<dbReference type="InterPro" id="IPR001245">
    <property type="entry name" value="Ser-Thr/Tyr_kinase_cat_dom"/>
</dbReference>
<dbReference type="PROSITE" id="PS50011">
    <property type="entry name" value="PROTEIN_KINASE_DOM"/>
    <property type="match status" value="1"/>
</dbReference>
<keyword evidence="7" id="KW-1133">Transmembrane helix</keyword>
<dbReference type="PANTHER" id="PTHR46204">
    <property type="entry name" value="CHITIN ELICITOR RECEPTOR KINASE 1-RELATED"/>
    <property type="match status" value="1"/>
</dbReference>
<feature type="domain" description="Protein kinase" evidence="10">
    <location>
        <begin position="1"/>
        <end position="249"/>
    </location>
</feature>
<evidence type="ECO:0000259" key="10">
    <source>
        <dbReference type="PROSITE" id="PS50011"/>
    </source>
</evidence>
<dbReference type="Proteomes" id="UP001206925">
    <property type="component" value="Unassembled WGS sequence"/>
</dbReference>
<dbReference type="GO" id="GO:0005886">
    <property type="term" value="C:plasma membrane"/>
    <property type="evidence" value="ECO:0007669"/>
    <property type="project" value="UniProtKB-SubCell"/>
</dbReference>
<keyword evidence="2" id="KW-1003">Cell membrane</keyword>
<sequence length="255" mass="28362">MGLDTTCDGGQLKEKVHSNSCSGLPFESIGSKVRLIGYCVEGSHFLVYEYIENGNLSQHLQGSDRDPLPWSTRVQIALDLAKGLEYIHEYTVSVFIHCDIKSANILIDRNFRGKVADFGLTRLTEVGSRSRIVGTFGYMSPEYARYGDVTPKVDVYAFGVVLYELISAKKAIIRANCSDEPKGLIALFDEVLSQTNPEDGLVKMIDPRLGDSYPRESVYTMAQLAKACTHEDPQRRPHMRTIVVALTNLSSSMED</sequence>
<evidence type="ECO:0000256" key="4">
    <source>
        <dbReference type="ARBA" id="ARBA00022729"/>
    </source>
</evidence>
<accession>A0AAD5C1F8</accession>
<name>A0AAD5C1F8_AMBAR</name>
<keyword evidence="12" id="KW-1185">Reference proteome</keyword>
<dbReference type="GO" id="GO:0019199">
    <property type="term" value="F:transmembrane receptor protein kinase activity"/>
    <property type="evidence" value="ECO:0007669"/>
    <property type="project" value="InterPro"/>
</dbReference>
<keyword evidence="9" id="KW-1015">Disulfide bond</keyword>
<dbReference type="GO" id="GO:0045087">
    <property type="term" value="P:innate immune response"/>
    <property type="evidence" value="ECO:0007669"/>
    <property type="project" value="InterPro"/>
</dbReference>
<comment type="caution">
    <text evidence="11">The sequence shown here is derived from an EMBL/GenBank/DDBJ whole genome shotgun (WGS) entry which is preliminary data.</text>
</comment>
<evidence type="ECO:0000256" key="6">
    <source>
        <dbReference type="ARBA" id="ARBA00022840"/>
    </source>
</evidence>
<evidence type="ECO:0000313" key="11">
    <source>
        <dbReference type="EMBL" id="KAI7732261.1"/>
    </source>
</evidence>